<evidence type="ECO:0000313" key="1">
    <source>
        <dbReference type="EMBL" id="QAY64200.1"/>
    </source>
</evidence>
<dbReference type="RefSeq" id="WP_129205353.1">
    <property type="nucleotide sequence ID" value="NZ_CP035495.1"/>
</dbReference>
<keyword evidence="2" id="KW-1185">Reference proteome</keyword>
<accession>A0A4P6EMU4</accession>
<dbReference type="KEGG" id="xyl:ET495_14340"/>
<sequence>MSDVEASVLARVQTHTQAAGSRGLRQPLADALADLDPAGQDVIVDAGHLGLAGSPEPLLARRT</sequence>
<gene>
    <name evidence="1" type="ORF">ET495_14340</name>
</gene>
<evidence type="ECO:0000313" key="2">
    <source>
        <dbReference type="Proteomes" id="UP000291758"/>
    </source>
</evidence>
<reference evidence="1 2" key="1">
    <citation type="submission" date="2019-01" db="EMBL/GenBank/DDBJ databases">
        <title>Genome sequencing of strain 2JSPR-7.</title>
        <authorList>
            <person name="Heo J."/>
            <person name="Kim S.-J."/>
            <person name="Kim J.-S."/>
            <person name="Hong S.-B."/>
            <person name="Kwon S.-W."/>
        </authorList>
    </citation>
    <scope>NUCLEOTIDE SEQUENCE [LARGE SCALE GENOMIC DNA]</scope>
    <source>
        <strain evidence="1 2">2JSPR-7</strain>
    </source>
</reference>
<protein>
    <submittedName>
        <fullName evidence="1">Uncharacterized protein</fullName>
    </submittedName>
</protein>
<dbReference type="AlphaFoldDB" id="A0A4P6EMU4"/>
<proteinExistence type="predicted"/>
<dbReference type="Proteomes" id="UP000291758">
    <property type="component" value="Chromosome"/>
</dbReference>
<organism evidence="1 2">
    <name type="scientific">Xylanimonas allomyrinae</name>
    <dbReference type="NCBI Taxonomy" id="2509459"/>
    <lineage>
        <taxon>Bacteria</taxon>
        <taxon>Bacillati</taxon>
        <taxon>Actinomycetota</taxon>
        <taxon>Actinomycetes</taxon>
        <taxon>Micrococcales</taxon>
        <taxon>Promicromonosporaceae</taxon>
        <taxon>Xylanimonas</taxon>
    </lineage>
</organism>
<name>A0A4P6EMU4_9MICO</name>
<dbReference type="EMBL" id="CP035495">
    <property type="protein sequence ID" value="QAY64200.1"/>
    <property type="molecule type" value="Genomic_DNA"/>
</dbReference>